<comment type="similarity">
    <text evidence="1">Belongs to the FGGY kinase family.</text>
</comment>
<reference evidence="6 7" key="1">
    <citation type="submission" date="2016-10" db="EMBL/GenBank/DDBJ databases">
        <authorList>
            <person name="de Groot N.N."/>
        </authorList>
    </citation>
    <scope>NUCLEOTIDE SEQUENCE [LARGE SCALE GENOMIC DNA]</scope>
    <source>
        <strain evidence="6 7">DSM 28286</strain>
    </source>
</reference>
<dbReference type="CDD" id="cd07809">
    <property type="entry name" value="ASKHA_NBD_FGGY_BaXK-like"/>
    <property type="match status" value="1"/>
</dbReference>
<dbReference type="RefSeq" id="WP_090661770.1">
    <property type="nucleotide sequence ID" value="NZ_FOXQ01000013.1"/>
</dbReference>
<dbReference type="SUPFAM" id="SSF53067">
    <property type="entry name" value="Actin-like ATPase domain"/>
    <property type="match status" value="2"/>
</dbReference>
<evidence type="ECO:0000256" key="1">
    <source>
        <dbReference type="ARBA" id="ARBA00009156"/>
    </source>
</evidence>
<sequence length="493" mass="54037">MLLLGIDIGTSSVKISIVDAATQQAIVSAQYPETEAPIISLQNGWAEQNPDSWWAYFQQALMQANVSGKYDPKDIAAIGIGYQMHGLVAVNEAQLPLRNSIIWCDSRAVPYGEKAFESIGEEKCLSCLLNSPGNFTAAKLAWLKENEPEIFKQVFKIMLPGDFIAMRLTGDITTTPSALSEGIFWDFKHEEISKDVMQFFGFKNDIIPDCKAVFSTHGFLKEDVAGKLGLKHGIPVSYKAGDQLNNALSLNVMEPGEVAATAGTSGVIYTVADDLVYDKQSRVNSFAHLNYTKDNKRIGVLLCINGTGIMNSWIRKCMGSNKTYSQLNEEAAAIPQGSEGLLVFPFGNGAERMLNNKLPGSSIINIDLNKHTPAHVYRAAQEGIAYAFRYGLDIMRENNIEPKVIRAGKANMFLSDVFVDAFVNITNVPVELYNNDGSVGAALGAGIGAKIFESPKDAFTNMKCVKLVEPNGKKLYEKSYEKWKAELVKNLGE</sequence>
<dbReference type="PANTHER" id="PTHR43095:SF5">
    <property type="entry name" value="XYLULOSE KINASE"/>
    <property type="match status" value="1"/>
</dbReference>
<dbReference type="STRING" id="1465490.SAMN05444277_11350"/>
<dbReference type="EMBL" id="FOXQ01000013">
    <property type="protein sequence ID" value="SFQ45583.1"/>
    <property type="molecule type" value="Genomic_DNA"/>
</dbReference>
<organism evidence="6 7">
    <name type="scientific">Parafilimonas terrae</name>
    <dbReference type="NCBI Taxonomy" id="1465490"/>
    <lineage>
        <taxon>Bacteria</taxon>
        <taxon>Pseudomonadati</taxon>
        <taxon>Bacteroidota</taxon>
        <taxon>Chitinophagia</taxon>
        <taxon>Chitinophagales</taxon>
        <taxon>Chitinophagaceae</taxon>
        <taxon>Parafilimonas</taxon>
    </lineage>
</organism>
<dbReference type="Proteomes" id="UP000199031">
    <property type="component" value="Unassembled WGS sequence"/>
</dbReference>
<evidence type="ECO:0000313" key="6">
    <source>
        <dbReference type="EMBL" id="SFQ45583.1"/>
    </source>
</evidence>
<keyword evidence="7" id="KW-1185">Reference proteome</keyword>
<dbReference type="InterPro" id="IPR050406">
    <property type="entry name" value="FGGY_Carb_Kinase"/>
</dbReference>
<evidence type="ECO:0000259" key="5">
    <source>
        <dbReference type="Pfam" id="PF02782"/>
    </source>
</evidence>
<dbReference type="PANTHER" id="PTHR43095">
    <property type="entry name" value="SUGAR KINASE"/>
    <property type="match status" value="1"/>
</dbReference>
<feature type="domain" description="Carbohydrate kinase FGGY C-terminal" evidence="5">
    <location>
        <begin position="259"/>
        <end position="447"/>
    </location>
</feature>
<dbReference type="InterPro" id="IPR018484">
    <property type="entry name" value="FGGY_N"/>
</dbReference>
<feature type="domain" description="Carbohydrate kinase FGGY N-terminal" evidence="4">
    <location>
        <begin position="3"/>
        <end position="247"/>
    </location>
</feature>
<dbReference type="AlphaFoldDB" id="A0A1I5YN35"/>
<dbReference type="Pfam" id="PF00370">
    <property type="entry name" value="FGGY_N"/>
    <property type="match status" value="1"/>
</dbReference>
<evidence type="ECO:0000256" key="2">
    <source>
        <dbReference type="ARBA" id="ARBA00022679"/>
    </source>
</evidence>
<gene>
    <name evidence="6" type="ORF">SAMN05444277_11350</name>
</gene>
<protein>
    <submittedName>
        <fullName evidence="6">Xylulokinase</fullName>
    </submittedName>
</protein>
<evidence type="ECO:0000313" key="7">
    <source>
        <dbReference type="Proteomes" id="UP000199031"/>
    </source>
</evidence>
<dbReference type="InterPro" id="IPR000577">
    <property type="entry name" value="Carb_kinase_FGGY"/>
</dbReference>
<dbReference type="Pfam" id="PF02782">
    <property type="entry name" value="FGGY_C"/>
    <property type="match status" value="1"/>
</dbReference>
<dbReference type="PIRSF" id="PIRSF000538">
    <property type="entry name" value="GlpK"/>
    <property type="match status" value="1"/>
</dbReference>
<keyword evidence="3 6" id="KW-0418">Kinase</keyword>
<dbReference type="GO" id="GO:0005975">
    <property type="term" value="P:carbohydrate metabolic process"/>
    <property type="evidence" value="ECO:0007669"/>
    <property type="project" value="InterPro"/>
</dbReference>
<name>A0A1I5YN35_9BACT</name>
<dbReference type="Gene3D" id="3.30.420.40">
    <property type="match status" value="2"/>
</dbReference>
<evidence type="ECO:0000259" key="4">
    <source>
        <dbReference type="Pfam" id="PF00370"/>
    </source>
</evidence>
<dbReference type="InterPro" id="IPR018485">
    <property type="entry name" value="FGGY_C"/>
</dbReference>
<keyword evidence="2" id="KW-0808">Transferase</keyword>
<dbReference type="InterPro" id="IPR043129">
    <property type="entry name" value="ATPase_NBD"/>
</dbReference>
<dbReference type="OrthoDB" id="9805576at2"/>
<proteinExistence type="inferred from homology"/>
<dbReference type="GO" id="GO:0016301">
    <property type="term" value="F:kinase activity"/>
    <property type="evidence" value="ECO:0007669"/>
    <property type="project" value="UniProtKB-KW"/>
</dbReference>
<evidence type="ECO:0000256" key="3">
    <source>
        <dbReference type="ARBA" id="ARBA00022777"/>
    </source>
</evidence>
<accession>A0A1I5YN35</accession>